<dbReference type="OrthoDB" id="3404503at2"/>
<gene>
    <name evidence="1" type="ORF">FHG89_08700</name>
</gene>
<accession>A0A5C4QVY0</accession>
<sequence length="106" mass="11044">MASSRLTNGSPLDADFRSLVDLVRHQVVPAVSAAIAAADGPVLITEAAPLARYGQLGLLQELADPTRPRPAARLLLVPARRPDPAVLDGVQLPLTSPGQPVAVARQ</sequence>
<reference evidence="1 2" key="1">
    <citation type="submission" date="2019-06" db="EMBL/GenBank/DDBJ databases">
        <title>Micromonospora ordensis sp. nov., isolated from deep marine sediment.</title>
        <authorList>
            <person name="Veyisoglu A."/>
            <person name="Carro L."/>
            <person name="Klenk H.-P."/>
            <person name="Sahin N."/>
        </authorList>
    </citation>
    <scope>NUCLEOTIDE SEQUENCE [LARGE SCALE GENOMIC DNA]</scope>
    <source>
        <strain evidence="1 2">S2509</strain>
    </source>
</reference>
<proteinExistence type="predicted"/>
<dbReference type="RefSeq" id="WP_139583855.1">
    <property type="nucleotide sequence ID" value="NZ_VDFY01000117.1"/>
</dbReference>
<dbReference type="Proteomes" id="UP000306145">
    <property type="component" value="Unassembled WGS sequence"/>
</dbReference>
<protein>
    <submittedName>
        <fullName evidence="1">Uncharacterized protein</fullName>
    </submittedName>
</protein>
<evidence type="ECO:0000313" key="1">
    <source>
        <dbReference type="EMBL" id="TNH30208.1"/>
    </source>
</evidence>
<keyword evidence="2" id="KW-1185">Reference proteome</keyword>
<dbReference type="EMBL" id="VDFY01000117">
    <property type="protein sequence ID" value="TNH30208.1"/>
    <property type="molecule type" value="Genomic_DNA"/>
</dbReference>
<name>A0A5C4QVY0_9ACTN</name>
<comment type="caution">
    <text evidence="1">The sequence shown here is derived from an EMBL/GenBank/DDBJ whole genome shotgun (WGS) entry which is preliminary data.</text>
</comment>
<dbReference type="AlphaFoldDB" id="A0A5C4QVY0"/>
<evidence type="ECO:0000313" key="2">
    <source>
        <dbReference type="Proteomes" id="UP000306145"/>
    </source>
</evidence>
<organism evidence="1 2">
    <name type="scientific">Micromonospora orduensis</name>
    <dbReference type="NCBI Taxonomy" id="1420891"/>
    <lineage>
        <taxon>Bacteria</taxon>
        <taxon>Bacillati</taxon>
        <taxon>Actinomycetota</taxon>
        <taxon>Actinomycetes</taxon>
        <taxon>Micromonosporales</taxon>
        <taxon>Micromonosporaceae</taxon>
        <taxon>Micromonospora</taxon>
    </lineage>
</organism>